<dbReference type="Proteomes" id="UP000198942">
    <property type="component" value="Unassembled WGS sequence"/>
</dbReference>
<protein>
    <submittedName>
        <fullName evidence="2">Relaxase/Mobilisation nuclease domain-containing protein</fullName>
    </submittedName>
</protein>
<dbReference type="RefSeq" id="WP_091209347.1">
    <property type="nucleotide sequence ID" value="NZ_FOCL01000002.1"/>
</dbReference>
<evidence type="ECO:0000259" key="1">
    <source>
        <dbReference type="Pfam" id="PF03432"/>
    </source>
</evidence>
<proteinExistence type="predicted"/>
<name>A0A1H8DD62_9SPHI</name>
<dbReference type="OrthoDB" id="915634at2"/>
<accession>A0A1H8DD62</accession>
<dbReference type="STRING" id="551995.SAMN05192574_102289"/>
<dbReference type="Pfam" id="PF03432">
    <property type="entry name" value="Relaxase"/>
    <property type="match status" value="1"/>
</dbReference>
<dbReference type="AlphaFoldDB" id="A0A1H8DD62"/>
<dbReference type="InterPro" id="IPR005094">
    <property type="entry name" value="Endonuclease_MobA/VirD2"/>
</dbReference>
<keyword evidence="3" id="KW-1185">Reference proteome</keyword>
<evidence type="ECO:0000313" key="2">
    <source>
        <dbReference type="EMBL" id="SEN04714.1"/>
    </source>
</evidence>
<organism evidence="2 3">
    <name type="scientific">Mucilaginibacter gossypiicola</name>
    <dbReference type="NCBI Taxonomy" id="551995"/>
    <lineage>
        <taxon>Bacteria</taxon>
        <taxon>Pseudomonadati</taxon>
        <taxon>Bacteroidota</taxon>
        <taxon>Sphingobacteriia</taxon>
        <taxon>Sphingobacteriales</taxon>
        <taxon>Sphingobacteriaceae</taxon>
        <taxon>Mucilaginibacter</taxon>
    </lineage>
</organism>
<gene>
    <name evidence="2" type="ORF">SAMN05192574_102289</name>
</gene>
<dbReference type="EMBL" id="FOCL01000002">
    <property type="protein sequence ID" value="SEN04714.1"/>
    <property type="molecule type" value="Genomic_DNA"/>
</dbReference>
<evidence type="ECO:0000313" key="3">
    <source>
        <dbReference type="Proteomes" id="UP000198942"/>
    </source>
</evidence>
<reference evidence="3" key="1">
    <citation type="submission" date="2016-10" db="EMBL/GenBank/DDBJ databases">
        <authorList>
            <person name="Varghese N."/>
            <person name="Submissions S."/>
        </authorList>
    </citation>
    <scope>NUCLEOTIDE SEQUENCE [LARGE SCALE GENOMIC DNA]</scope>
    <source>
        <strain evidence="3">Gh-48</strain>
    </source>
</reference>
<feature type="domain" description="MobA/VirD2-like nuclease" evidence="1">
    <location>
        <begin position="17"/>
        <end position="151"/>
    </location>
</feature>
<sequence length="423" mass="48829">MVAKITIGKSVRGILNYNENKVKESQAQCIAASNYGVEHDELNFYQKLNRLEHLQEKNGRVKTNSVHISLNFDPSEQLNHRALTEIAGSYMERIGFGNQPYLIYEHRDAGHPHVHIITTNVQENGKAISLHNIGRERSEPARKALELEYGLVQAESRSQKQIPGLKPFPIEKLQYGQTETKRAITNIVNTIIRQYNFTSLAELNAVLKQYNVIADRGNENTRMYQGKGLVYNATDDSGQKLGVAIKASAIYNKPTLKNLEMRFQKNQQSRKLYKEILKERVDKALSNHPKLSRNDMEYLLRKENIQVMFRENKEGQVYGITYIDQFKKSVFNGRDLGKEYAANAISQRLVAKDQLLHPKQMLGPTRQMEPAQYPQIHQTNQEEYTPNLIAELLQGRRLDDYIPGQLVKKRTRKRKQVQQQRKN</sequence>